<dbReference type="Gramene" id="Pp3c6_18880V3.2">
    <property type="protein sequence ID" value="Pp3c6_18880V3.2"/>
    <property type="gene ID" value="Pp3c6_18880"/>
</dbReference>
<dbReference type="Pfam" id="PF04241">
    <property type="entry name" value="DUF423"/>
    <property type="match status" value="1"/>
</dbReference>
<gene>
    <name evidence="7" type="primary">LOC112283845</name>
    <name evidence="6" type="ORF">PHYPA_009163</name>
</gene>
<feature type="transmembrane region" description="Helical" evidence="5">
    <location>
        <begin position="121"/>
        <end position="139"/>
    </location>
</feature>
<sequence>MGDAGEYSSGPDRHELEASLMRRRPDKGPLDEDQIWRTIAGISGIMAVGLGAFGTHMFKPVNPANKVVWETANLYHLVHSVALLAVPLTKRPRVFGSLLTFGLVAFSGSCYFAAYYENRSLSLPAPFGGFGFMGAWASLLF</sequence>
<dbReference type="PANTHER" id="PTHR43461">
    <property type="entry name" value="TRANSMEMBRANE PROTEIN 256"/>
    <property type="match status" value="1"/>
</dbReference>
<evidence type="ECO:0000256" key="3">
    <source>
        <dbReference type="ARBA" id="ARBA00022989"/>
    </source>
</evidence>
<feature type="transmembrane region" description="Helical" evidence="5">
    <location>
        <begin position="35"/>
        <end position="55"/>
    </location>
</feature>
<dbReference type="OMA" id="GEKWMQP"/>
<name>A9RKB5_PHYPA</name>
<dbReference type="GO" id="GO:0016020">
    <property type="term" value="C:membrane"/>
    <property type="evidence" value="ECO:0000318"/>
    <property type="project" value="GO_Central"/>
</dbReference>
<reference evidence="7" key="3">
    <citation type="submission" date="2020-12" db="UniProtKB">
        <authorList>
            <consortium name="EnsemblPlants"/>
        </authorList>
    </citation>
    <scope>IDENTIFICATION</scope>
</reference>
<dbReference type="AlphaFoldDB" id="A9RKB5"/>
<feature type="transmembrane region" description="Helical" evidence="5">
    <location>
        <begin position="94"/>
        <end position="114"/>
    </location>
</feature>
<dbReference type="Proteomes" id="UP000006727">
    <property type="component" value="Chromosome 6"/>
</dbReference>
<dbReference type="EnsemblPlants" id="Pp3c6_18880V3.1">
    <property type="protein sequence ID" value="Pp3c6_18880V3.1"/>
    <property type="gene ID" value="Pp3c6_18880"/>
</dbReference>
<dbReference type="Gramene" id="Pp3c6_18880V3.1">
    <property type="protein sequence ID" value="Pp3c6_18880V3.1"/>
    <property type="gene ID" value="Pp3c6_18880"/>
</dbReference>
<comment type="subcellular location">
    <subcellularLocation>
        <location evidence="1">Membrane</location>
        <topology evidence="1">Multi-pass membrane protein</topology>
    </subcellularLocation>
</comment>
<dbReference type="PaxDb" id="3218-PP1S14_153V6.1"/>
<evidence type="ECO:0000256" key="5">
    <source>
        <dbReference type="SAM" id="Phobius"/>
    </source>
</evidence>
<keyword evidence="3 5" id="KW-1133">Transmembrane helix</keyword>
<dbReference type="OrthoDB" id="269173at2759"/>
<evidence type="ECO:0000256" key="2">
    <source>
        <dbReference type="ARBA" id="ARBA00022692"/>
    </source>
</evidence>
<evidence type="ECO:0000313" key="7">
    <source>
        <dbReference type="EnsemblPlants" id="Pp3c6_18880V3.1"/>
    </source>
</evidence>
<reference evidence="6 8" key="2">
    <citation type="journal article" date="2018" name="Plant J.">
        <title>The Physcomitrella patens chromosome-scale assembly reveals moss genome structure and evolution.</title>
        <authorList>
            <person name="Lang D."/>
            <person name="Ullrich K.K."/>
            <person name="Murat F."/>
            <person name="Fuchs J."/>
            <person name="Jenkins J."/>
            <person name="Haas F.B."/>
            <person name="Piednoel M."/>
            <person name="Gundlach H."/>
            <person name="Van Bel M."/>
            <person name="Meyberg R."/>
            <person name="Vives C."/>
            <person name="Morata J."/>
            <person name="Symeonidi A."/>
            <person name="Hiss M."/>
            <person name="Muchero W."/>
            <person name="Kamisugi Y."/>
            <person name="Saleh O."/>
            <person name="Blanc G."/>
            <person name="Decker E.L."/>
            <person name="van Gessel N."/>
            <person name="Grimwood J."/>
            <person name="Hayes R.D."/>
            <person name="Graham S.W."/>
            <person name="Gunter L.E."/>
            <person name="McDaniel S.F."/>
            <person name="Hoernstein S.N.W."/>
            <person name="Larsson A."/>
            <person name="Li F.W."/>
            <person name="Perroud P.F."/>
            <person name="Phillips J."/>
            <person name="Ranjan P."/>
            <person name="Rokshar D.S."/>
            <person name="Rothfels C.J."/>
            <person name="Schneider L."/>
            <person name="Shu S."/>
            <person name="Stevenson D.W."/>
            <person name="Thummler F."/>
            <person name="Tillich M."/>
            <person name="Villarreal Aguilar J.C."/>
            <person name="Widiez T."/>
            <person name="Wong G.K."/>
            <person name="Wymore A."/>
            <person name="Zhang Y."/>
            <person name="Zimmer A.D."/>
            <person name="Quatrano R.S."/>
            <person name="Mayer K.F.X."/>
            <person name="Goodstein D."/>
            <person name="Casacuberta J.M."/>
            <person name="Vandepoele K."/>
            <person name="Reski R."/>
            <person name="Cuming A.C."/>
            <person name="Tuskan G.A."/>
            <person name="Maumus F."/>
            <person name="Salse J."/>
            <person name="Schmutz J."/>
            <person name="Rensing S.A."/>
        </authorList>
    </citation>
    <scope>NUCLEOTIDE SEQUENCE [LARGE SCALE GENOMIC DNA]</scope>
    <source>
        <strain evidence="7 8">cv. Gransden 2004</strain>
    </source>
</reference>
<dbReference type="PANTHER" id="PTHR43461:SF1">
    <property type="entry name" value="TRANSMEMBRANE PROTEIN 256"/>
    <property type="match status" value="1"/>
</dbReference>
<protein>
    <recommendedName>
        <fullName evidence="9">Transmembrane protein 256 homolog</fullName>
    </recommendedName>
</protein>
<dbReference type="InterPro" id="IPR006696">
    <property type="entry name" value="DUF423"/>
</dbReference>
<accession>A9RKB5</accession>
<keyword evidence="4 5" id="KW-0472">Membrane</keyword>
<keyword evidence="2 5" id="KW-0812">Transmembrane</keyword>
<evidence type="ECO:0000313" key="8">
    <source>
        <dbReference type="Proteomes" id="UP000006727"/>
    </source>
</evidence>
<dbReference type="eggNOG" id="KOG3472">
    <property type="taxonomic scope" value="Eukaryota"/>
</dbReference>
<evidence type="ECO:0000256" key="4">
    <source>
        <dbReference type="ARBA" id="ARBA00023136"/>
    </source>
</evidence>
<evidence type="ECO:0000256" key="1">
    <source>
        <dbReference type="ARBA" id="ARBA00004141"/>
    </source>
</evidence>
<dbReference type="EnsemblPlants" id="Pp3c6_18880V3.2">
    <property type="protein sequence ID" value="Pp3c6_18880V3.2"/>
    <property type="gene ID" value="Pp3c6_18880"/>
</dbReference>
<dbReference type="RefSeq" id="XP_024378863.1">
    <property type="nucleotide sequence ID" value="XM_024523095.2"/>
</dbReference>
<evidence type="ECO:0000313" key="6">
    <source>
        <dbReference type="EMBL" id="PNR52788.1"/>
    </source>
</evidence>
<dbReference type="HOGENOM" id="CLU_096548_1_1_1"/>
<keyword evidence="8" id="KW-1185">Reference proteome</keyword>
<dbReference type="STRING" id="3218.A9RKB5"/>
<dbReference type="GeneID" id="112283845"/>
<dbReference type="EMBL" id="ABEU02000006">
    <property type="protein sequence ID" value="PNR52788.1"/>
    <property type="molecule type" value="Genomic_DNA"/>
</dbReference>
<evidence type="ECO:0008006" key="9">
    <source>
        <dbReference type="Google" id="ProtNLM"/>
    </source>
</evidence>
<proteinExistence type="predicted"/>
<reference evidence="6 8" key="1">
    <citation type="journal article" date="2008" name="Science">
        <title>The Physcomitrella genome reveals evolutionary insights into the conquest of land by plants.</title>
        <authorList>
            <person name="Rensing S."/>
            <person name="Lang D."/>
            <person name="Zimmer A."/>
            <person name="Terry A."/>
            <person name="Salamov A."/>
            <person name="Shapiro H."/>
            <person name="Nishiyama T."/>
            <person name="Perroud P.-F."/>
            <person name="Lindquist E."/>
            <person name="Kamisugi Y."/>
            <person name="Tanahashi T."/>
            <person name="Sakakibara K."/>
            <person name="Fujita T."/>
            <person name="Oishi K."/>
            <person name="Shin-I T."/>
            <person name="Kuroki Y."/>
            <person name="Toyoda A."/>
            <person name="Suzuki Y."/>
            <person name="Hashimoto A."/>
            <person name="Yamaguchi K."/>
            <person name="Sugano A."/>
            <person name="Kohara Y."/>
            <person name="Fujiyama A."/>
            <person name="Anterola A."/>
            <person name="Aoki S."/>
            <person name="Ashton N."/>
            <person name="Barbazuk W.B."/>
            <person name="Barker E."/>
            <person name="Bennetzen J."/>
            <person name="Bezanilla M."/>
            <person name="Blankenship R."/>
            <person name="Cho S.H."/>
            <person name="Dutcher S."/>
            <person name="Estelle M."/>
            <person name="Fawcett J.A."/>
            <person name="Gundlach H."/>
            <person name="Hanada K."/>
            <person name="Heyl A."/>
            <person name="Hicks K.A."/>
            <person name="Hugh J."/>
            <person name="Lohr M."/>
            <person name="Mayer K."/>
            <person name="Melkozernov A."/>
            <person name="Murata T."/>
            <person name="Nelson D."/>
            <person name="Pils B."/>
            <person name="Prigge M."/>
            <person name="Reiss B."/>
            <person name="Renner T."/>
            <person name="Rombauts S."/>
            <person name="Rushton P."/>
            <person name="Sanderfoot A."/>
            <person name="Schween G."/>
            <person name="Shiu S.-H."/>
            <person name="Stueber K."/>
            <person name="Theodoulou F.L."/>
            <person name="Tu H."/>
            <person name="Van de Peer Y."/>
            <person name="Verrier P.J."/>
            <person name="Waters E."/>
            <person name="Wood A."/>
            <person name="Yang L."/>
            <person name="Cove D."/>
            <person name="Cuming A."/>
            <person name="Hasebe M."/>
            <person name="Lucas S."/>
            <person name="Mishler D.B."/>
            <person name="Reski R."/>
            <person name="Grigoriev I."/>
            <person name="Quatrano R.S."/>
            <person name="Boore J.L."/>
        </authorList>
    </citation>
    <scope>NUCLEOTIDE SEQUENCE [LARGE SCALE GENOMIC DNA]</scope>
    <source>
        <strain evidence="7 8">cv. Gransden 2004</strain>
    </source>
</reference>
<organism evidence="6">
    <name type="scientific">Physcomitrium patens</name>
    <name type="common">Spreading-leaved earth moss</name>
    <name type="synonym">Physcomitrella patens</name>
    <dbReference type="NCBI Taxonomy" id="3218"/>
    <lineage>
        <taxon>Eukaryota</taxon>
        <taxon>Viridiplantae</taxon>
        <taxon>Streptophyta</taxon>
        <taxon>Embryophyta</taxon>
        <taxon>Bryophyta</taxon>
        <taxon>Bryophytina</taxon>
        <taxon>Bryopsida</taxon>
        <taxon>Funariidae</taxon>
        <taxon>Funariales</taxon>
        <taxon>Funariaceae</taxon>
        <taxon>Physcomitrium</taxon>
    </lineage>
</organism>